<keyword evidence="1" id="KW-1133">Transmembrane helix</keyword>
<protein>
    <submittedName>
        <fullName evidence="2">Uncharacterized protein</fullName>
    </submittedName>
</protein>
<dbReference type="AlphaFoldDB" id="A0AAN9FV93"/>
<name>A0AAN9FV93_CROPI</name>
<keyword evidence="1" id="KW-0472">Membrane</keyword>
<gene>
    <name evidence="2" type="ORF">RIF29_10451</name>
</gene>
<reference evidence="2 3" key="1">
    <citation type="submission" date="2024-01" db="EMBL/GenBank/DDBJ databases">
        <title>The genomes of 5 underutilized Papilionoideae crops provide insights into root nodulation and disease resistanc.</title>
        <authorList>
            <person name="Yuan L."/>
        </authorList>
    </citation>
    <scope>NUCLEOTIDE SEQUENCE [LARGE SCALE GENOMIC DNA]</scope>
    <source>
        <strain evidence="2">ZHUSHIDOU_FW_LH</strain>
        <tissue evidence="2">Leaf</tissue>
    </source>
</reference>
<dbReference type="Proteomes" id="UP001372338">
    <property type="component" value="Unassembled WGS sequence"/>
</dbReference>
<keyword evidence="1" id="KW-0812">Transmembrane</keyword>
<feature type="transmembrane region" description="Helical" evidence="1">
    <location>
        <begin position="88"/>
        <end position="108"/>
    </location>
</feature>
<evidence type="ECO:0000313" key="3">
    <source>
        <dbReference type="Proteomes" id="UP001372338"/>
    </source>
</evidence>
<accession>A0AAN9FV93</accession>
<sequence length="143" mass="15657">MKTLNSHLGSSSCAAPSLSLGPAATLPPSPRESHHRHTNRCRTAEKTIAPLSAPCVVSLSYLFEPNREPCSASLALPLLANREISPSWLAPLSLSMLIFAISMHRALLTRVRTEPLFLGTLMCLPVLLRLGIRATFWIDYRSP</sequence>
<comment type="caution">
    <text evidence="2">The sequence shown here is derived from an EMBL/GenBank/DDBJ whole genome shotgun (WGS) entry which is preliminary data.</text>
</comment>
<dbReference type="EMBL" id="JAYWIO010000002">
    <property type="protein sequence ID" value="KAK7282001.1"/>
    <property type="molecule type" value="Genomic_DNA"/>
</dbReference>
<organism evidence="2 3">
    <name type="scientific">Crotalaria pallida</name>
    <name type="common">Smooth rattlebox</name>
    <name type="synonym">Crotalaria striata</name>
    <dbReference type="NCBI Taxonomy" id="3830"/>
    <lineage>
        <taxon>Eukaryota</taxon>
        <taxon>Viridiplantae</taxon>
        <taxon>Streptophyta</taxon>
        <taxon>Embryophyta</taxon>
        <taxon>Tracheophyta</taxon>
        <taxon>Spermatophyta</taxon>
        <taxon>Magnoliopsida</taxon>
        <taxon>eudicotyledons</taxon>
        <taxon>Gunneridae</taxon>
        <taxon>Pentapetalae</taxon>
        <taxon>rosids</taxon>
        <taxon>fabids</taxon>
        <taxon>Fabales</taxon>
        <taxon>Fabaceae</taxon>
        <taxon>Papilionoideae</taxon>
        <taxon>50 kb inversion clade</taxon>
        <taxon>genistoids sensu lato</taxon>
        <taxon>core genistoids</taxon>
        <taxon>Crotalarieae</taxon>
        <taxon>Crotalaria</taxon>
    </lineage>
</organism>
<keyword evidence="3" id="KW-1185">Reference proteome</keyword>
<evidence type="ECO:0000256" key="1">
    <source>
        <dbReference type="SAM" id="Phobius"/>
    </source>
</evidence>
<feature type="transmembrane region" description="Helical" evidence="1">
    <location>
        <begin position="115"/>
        <end position="138"/>
    </location>
</feature>
<evidence type="ECO:0000313" key="2">
    <source>
        <dbReference type="EMBL" id="KAK7282001.1"/>
    </source>
</evidence>
<proteinExistence type="predicted"/>